<dbReference type="PANTHER" id="PTHR30595">
    <property type="entry name" value="GLPR-RELATED TRANSCRIPTIONAL REPRESSOR"/>
    <property type="match status" value="1"/>
</dbReference>
<dbReference type="EMBL" id="SZYH01000001">
    <property type="protein sequence ID" value="TKV68033.1"/>
    <property type="molecule type" value="Genomic_DNA"/>
</dbReference>
<dbReference type="AlphaFoldDB" id="A0A4U6R3J0"/>
<comment type="caution">
    <text evidence="2">The sequence shown here is derived from an EMBL/GenBank/DDBJ whole genome shotgun (WGS) entry which is preliminary data.</text>
</comment>
<keyword evidence="2" id="KW-0067">ATP-binding</keyword>
<proteinExistence type="predicted"/>
<dbReference type="InterPro" id="IPR038461">
    <property type="entry name" value="Schlafen_AlbA_2_dom_sf"/>
</dbReference>
<keyword evidence="2" id="KW-0547">Nucleotide-binding</keyword>
<feature type="domain" description="Schlafen AlbA-2" evidence="1">
    <location>
        <begin position="14"/>
        <end position="146"/>
    </location>
</feature>
<accession>A0A4U6R3J0</accession>
<evidence type="ECO:0000313" key="3">
    <source>
        <dbReference type="Proteomes" id="UP000308488"/>
    </source>
</evidence>
<dbReference type="PANTHER" id="PTHR30595:SF6">
    <property type="entry name" value="SCHLAFEN ALBA-2 DOMAIN-CONTAINING PROTEIN"/>
    <property type="match status" value="1"/>
</dbReference>
<keyword evidence="3" id="KW-1185">Reference proteome</keyword>
<dbReference type="OrthoDB" id="346095at2"/>
<dbReference type="Proteomes" id="UP000308488">
    <property type="component" value="Unassembled WGS sequence"/>
</dbReference>
<dbReference type="InterPro" id="IPR007421">
    <property type="entry name" value="Schlafen_AlbA_2_dom"/>
</dbReference>
<sequence>MNIGLFENLIYEEESTTLDFKKQQYRFSKESEDVKSELLKDILGFANAWRRSDAFILIGVKEVRGGRGEVVGLEHSEHLDDHVLQQFVNNRTNRPIRFHYEAFEFEGKQVGIIKIEQQDRPIYLKRDYGKLSKETVYVRRGSSTDPTKPASIDEIAKMGGVSHEPSCDLVVELADPEKEESLGARIDWEAENCSVPEQSEIPNFRPPEPGDTFGLGASFVSSINSFDVNTSYYRELANFEFMHRLFRPIRFMIKNKGEVAARNVQVDFKVIGDFEVAIVDDSDLPSRPHKKQNPFLMHGPQALPTINSKIPGSVTIENSCVEVDCGDLQPGRKVWSEIVYFGSRSSQVIKLKGTIFADNLPKPKEIEIAIDMTVVETTLSITELLSL</sequence>
<name>A0A4U6R3J0_9GAMM</name>
<protein>
    <submittedName>
        <fullName evidence="2">ATP-binding protein</fullName>
    </submittedName>
</protein>
<evidence type="ECO:0000313" key="2">
    <source>
        <dbReference type="EMBL" id="TKV68033.1"/>
    </source>
</evidence>
<dbReference type="Gene3D" id="3.30.950.30">
    <property type="entry name" value="Schlafen, AAA domain"/>
    <property type="match status" value="1"/>
</dbReference>
<dbReference type="GO" id="GO:0005524">
    <property type="term" value="F:ATP binding"/>
    <property type="evidence" value="ECO:0007669"/>
    <property type="project" value="UniProtKB-KW"/>
</dbReference>
<evidence type="ECO:0000259" key="1">
    <source>
        <dbReference type="Pfam" id="PF04326"/>
    </source>
</evidence>
<gene>
    <name evidence="2" type="ORF">FDP08_07955</name>
</gene>
<reference evidence="2 3" key="1">
    <citation type="submission" date="2019-05" db="EMBL/GenBank/DDBJ databases">
        <title>Marinobacter panjinensis sp. nov., a moderately halophilic bacterium isolated from sea tidal flat environment.</title>
        <authorList>
            <person name="Yang W."/>
            <person name="An M."/>
            <person name="He W."/>
            <person name="Luo X."/>
            <person name="Zhu L."/>
            <person name="Chen G."/>
            <person name="Zhang Y."/>
            <person name="Wang Y."/>
        </authorList>
    </citation>
    <scope>NUCLEOTIDE SEQUENCE [LARGE SCALE GENOMIC DNA]</scope>
    <source>
        <strain evidence="2 3">PJ-16</strain>
    </source>
</reference>
<dbReference type="RefSeq" id="WP_137435444.1">
    <property type="nucleotide sequence ID" value="NZ_JANRHC010000001.1"/>
</dbReference>
<dbReference type="Pfam" id="PF04326">
    <property type="entry name" value="SLFN_AlbA_2"/>
    <property type="match status" value="1"/>
</dbReference>
<organism evidence="2 3">
    <name type="scientific">Marinobacter panjinensis</name>
    <dbReference type="NCBI Taxonomy" id="2576384"/>
    <lineage>
        <taxon>Bacteria</taxon>
        <taxon>Pseudomonadati</taxon>
        <taxon>Pseudomonadota</taxon>
        <taxon>Gammaproteobacteria</taxon>
        <taxon>Pseudomonadales</taxon>
        <taxon>Marinobacteraceae</taxon>
        <taxon>Marinobacter</taxon>
    </lineage>
</organism>